<reference evidence="3 4" key="1">
    <citation type="submission" date="2017-02" db="EMBL/GenBank/DDBJ databases">
        <title>Genomic diversity within the haloalkaliphilic genus Thioalkalivibrio.</title>
        <authorList>
            <person name="Ahn A.-C."/>
            <person name="Meier-Kolthoff J."/>
            <person name="Overmars L."/>
            <person name="Richter M."/>
            <person name="Woyke T."/>
            <person name="Sorokin D.Y."/>
            <person name="Muyzer G."/>
        </authorList>
    </citation>
    <scope>NUCLEOTIDE SEQUENCE [LARGE SCALE GENOMIC DNA]</scope>
    <source>
        <strain evidence="3 4">ALJD</strain>
    </source>
</reference>
<evidence type="ECO:0000313" key="4">
    <source>
        <dbReference type="Proteomes" id="UP000189462"/>
    </source>
</evidence>
<dbReference type="Gene3D" id="3.40.50.300">
    <property type="entry name" value="P-loop containing nucleotide triphosphate hydrolases"/>
    <property type="match status" value="1"/>
</dbReference>
<gene>
    <name evidence="3" type="ORF">B1C78_05245</name>
</gene>
<dbReference type="FunFam" id="3.40.50.300:FF:000285">
    <property type="entry name" value="Sporulation initiation inhibitor Soj"/>
    <property type="match status" value="1"/>
</dbReference>
<evidence type="ECO:0000256" key="1">
    <source>
        <dbReference type="ARBA" id="ARBA00060876"/>
    </source>
</evidence>
<dbReference type="STRING" id="108003.B1C78_05245"/>
<proteinExistence type="predicted"/>
<sequence>MRVWAVANQKGGVGKTTTAVTLGGLLAARNRETLLVDLDPHGSLTVYLGLDPEQVTGGVYELFQRAASGARADPGESVLATRFDHLHIMPASTAMATLDRQLGTREGMGLVLKRAMASLTARFDTVIMDCPPMLGVLMVNALAACDRLLIPVQTEFLAIKGLERMLHTLDMIRHSRGMRLDSVVVPTLFDRRTRASTRSLRKLRDEHADNLWEGVVPVDTRFREASTAGVPLPQMSPDARGVEAYARLLRYLEDNDEAHRAAS</sequence>
<dbReference type="Proteomes" id="UP000189462">
    <property type="component" value="Unassembled WGS sequence"/>
</dbReference>
<dbReference type="RefSeq" id="WP_077278087.1">
    <property type="nucleotide sequence ID" value="NZ_MVBK01000029.1"/>
</dbReference>
<evidence type="ECO:0000259" key="2">
    <source>
        <dbReference type="Pfam" id="PF13614"/>
    </source>
</evidence>
<dbReference type="OrthoDB" id="9815116at2"/>
<dbReference type="InterPro" id="IPR050678">
    <property type="entry name" value="DNA_Partitioning_ATPase"/>
</dbReference>
<name>A0A1V3NMD4_9GAMM</name>
<dbReference type="SUPFAM" id="SSF52540">
    <property type="entry name" value="P-loop containing nucleoside triphosphate hydrolases"/>
    <property type="match status" value="1"/>
</dbReference>
<organism evidence="3 4">
    <name type="scientific">Thioalkalivibrio denitrificans</name>
    <dbReference type="NCBI Taxonomy" id="108003"/>
    <lineage>
        <taxon>Bacteria</taxon>
        <taxon>Pseudomonadati</taxon>
        <taxon>Pseudomonadota</taxon>
        <taxon>Gammaproteobacteria</taxon>
        <taxon>Chromatiales</taxon>
        <taxon>Ectothiorhodospiraceae</taxon>
        <taxon>Thioalkalivibrio</taxon>
    </lineage>
</organism>
<evidence type="ECO:0000313" key="3">
    <source>
        <dbReference type="EMBL" id="OOG26210.1"/>
    </source>
</evidence>
<dbReference type="CDD" id="cd02042">
    <property type="entry name" value="ParAB_family"/>
    <property type="match status" value="1"/>
</dbReference>
<keyword evidence="4" id="KW-1185">Reference proteome</keyword>
<dbReference type="AlphaFoldDB" id="A0A1V3NMD4"/>
<dbReference type="InterPro" id="IPR025669">
    <property type="entry name" value="AAA_dom"/>
</dbReference>
<comment type="caution">
    <text evidence="3">The sequence shown here is derived from an EMBL/GenBank/DDBJ whole genome shotgun (WGS) entry which is preliminary data.</text>
</comment>
<accession>A0A1V3NMD4</accession>
<dbReference type="PANTHER" id="PTHR13696">
    <property type="entry name" value="P-LOOP CONTAINING NUCLEOSIDE TRIPHOSPHATE HYDROLASE"/>
    <property type="match status" value="1"/>
</dbReference>
<feature type="domain" description="AAA" evidence="2">
    <location>
        <begin position="1"/>
        <end position="175"/>
    </location>
</feature>
<dbReference type="PANTHER" id="PTHR13696:SF69">
    <property type="entry name" value="PLASMID PARTITIONING PROTEIN-RELATED"/>
    <property type="match status" value="1"/>
</dbReference>
<comment type="similarity">
    <text evidence="1">To B.subtilis soj.</text>
</comment>
<protein>
    <submittedName>
        <fullName evidence="3">Cobalamin biosynthesis protein CobQ</fullName>
    </submittedName>
</protein>
<dbReference type="InterPro" id="IPR027417">
    <property type="entry name" value="P-loop_NTPase"/>
</dbReference>
<dbReference type="EMBL" id="MVBK01000029">
    <property type="protein sequence ID" value="OOG26210.1"/>
    <property type="molecule type" value="Genomic_DNA"/>
</dbReference>
<dbReference type="Pfam" id="PF13614">
    <property type="entry name" value="AAA_31"/>
    <property type="match status" value="1"/>
</dbReference>